<reference evidence="1 2" key="1">
    <citation type="submission" date="2022-12" db="EMBL/GenBank/DDBJ databases">
        <title>HUAS 3-15.</title>
        <authorList>
            <person name="Mo P."/>
        </authorList>
    </citation>
    <scope>NUCLEOTIDE SEQUENCE [LARGE SCALE GENOMIC DNA]</scope>
    <source>
        <strain evidence="1 2">HUAS 3-15</strain>
        <plasmid evidence="1 2">punmamed2</plasmid>
    </source>
</reference>
<accession>A0ABY7QGT2</accession>
<organism evidence="1 2">
    <name type="scientific">Kitasatospora cathayae</name>
    <dbReference type="NCBI Taxonomy" id="3004092"/>
    <lineage>
        <taxon>Bacteria</taxon>
        <taxon>Bacillati</taxon>
        <taxon>Actinomycetota</taxon>
        <taxon>Actinomycetes</taxon>
        <taxon>Kitasatosporales</taxon>
        <taxon>Streptomycetaceae</taxon>
        <taxon>Kitasatospora</taxon>
    </lineage>
</organism>
<name>A0ABY7QGT2_9ACTN</name>
<dbReference type="RefSeq" id="WP_270151659.1">
    <property type="nucleotide sequence ID" value="NZ_CP115451.1"/>
</dbReference>
<keyword evidence="1" id="KW-0614">Plasmid</keyword>
<dbReference type="SUPFAM" id="SSF55729">
    <property type="entry name" value="Acyl-CoA N-acyltransferases (Nat)"/>
    <property type="match status" value="1"/>
</dbReference>
<keyword evidence="2" id="KW-1185">Reference proteome</keyword>
<dbReference type="Proteomes" id="UP001212821">
    <property type="component" value="Plasmid punmamed2"/>
</dbReference>
<evidence type="ECO:0000313" key="1">
    <source>
        <dbReference type="EMBL" id="WBP92009.1"/>
    </source>
</evidence>
<dbReference type="InterPro" id="IPR016181">
    <property type="entry name" value="Acyl_CoA_acyltransferase"/>
</dbReference>
<dbReference type="EMBL" id="CP115451">
    <property type="protein sequence ID" value="WBP92009.1"/>
    <property type="molecule type" value="Genomic_DNA"/>
</dbReference>
<sequence length="63" mass="6741">MAEAVGAVLRWSEQAAPTHPLVAVTQAANTRSRGLLERLGLLATEHFVEYGQDQVLYTTASSG</sequence>
<evidence type="ECO:0000313" key="2">
    <source>
        <dbReference type="Proteomes" id="UP001212821"/>
    </source>
</evidence>
<gene>
    <name evidence="1" type="ORF">O1G21_40190</name>
</gene>
<proteinExistence type="predicted"/>
<protein>
    <recommendedName>
        <fullName evidence="3">N-acetyltransferase domain-containing protein</fullName>
    </recommendedName>
</protein>
<geneLocation type="plasmid" evidence="1 2">
    <name>punmamed2</name>
</geneLocation>
<dbReference type="Gene3D" id="3.40.630.30">
    <property type="match status" value="1"/>
</dbReference>
<evidence type="ECO:0008006" key="3">
    <source>
        <dbReference type="Google" id="ProtNLM"/>
    </source>
</evidence>